<feature type="transmembrane region" description="Helical" evidence="2">
    <location>
        <begin position="94"/>
        <end position="112"/>
    </location>
</feature>
<reference evidence="3" key="2">
    <citation type="submission" date="2014-03" db="EMBL/GenBank/DDBJ databases">
        <authorList>
            <person name="Genoscope - CEA"/>
        </authorList>
    </citation>
    <scope>NUCLEOTIDE SEQUENCE</scope>
</reference>
<accession>A0A060Z4N3</accession>
<dbReference type="AlphaFoldDB" id="A0A060Z4N3"/>
<dbReference type="STRING" id="8022.A0A060Z4N3"/>
<dbReference type="PaxDb" id="8022-A0A060Z4N3"/>
<keyword evidence="2" id="KW-1133">Transmembrane helix</keyword>
<reference evidence="3" key="1">
    <citation type="journal article" date="2014" name="Nat. Commun.">
        <title>The rainbow trout genome provides novel insights into evolution after whole-genome duplication in vertebrates.</title>
        <authorList>
            <person name="Berthelot C."/>
            <person name="Brunet F."/>
            <person name="Chalopin D."/>
            <person name="Juanchich A."/>
            <person name="Bernard M."/>
            <person name="Noel B."/>
            <person name="Bento P."/>
            <person name="Da Silva C."/>
            <person name="Labadie K."/>
            <person name="Alberti A."/>
            <person name="Aury J.M."/>
            <person name="Louis A."/>
            <person name="Dehais P."/>
            <person name="Bardou P."/>
            <person name="Montfort J."/>
            <person name="Klopp C."/>
            <person name="Cabau C."/>
            <person name="Gaspin C."/>
            <person name="Thorgaard G.H."/>
            <person name="Boussaha M."/>
            <person name="Quillet E."/>
            <person name="Guyomard R."/>
            <person name="Galiana D."/>
            <person name="Bobe J."/>
            <person name="Volff J.N."/>
            <person name="Genet C."/>
            <person name="Wincker P."/>
            <person name="Jaillon O."/>
            <person name="Roest Crollius H."/>
            <person name="Guiguen Y."/>
        </authorList>
    </citation>
    <scope>NUCLEOTIDE SEQUENCE [LARGE SCALE GENOMIC DNA]</scope>
</reference>
<dbReference type="Proteomes" id="UP000193380">
    <property type="component" value="Unassembled WGS sequence"/>
</dbReference>
<sequence>MHVCTMLNGMCVFIRTVYVGPQSDHVYAMLCSQQADAAPAASEDEPCPTAPSSRSLSPHQRRAQQHQRESPSRPTFPAFPHTATPQPPQNASHTGSVVLIMVLALLLAALIFRRIYLTNEYKFDYEL</sequence>
<feature type="region of interest" description="Disordered" evidence="1">
    <location>
        <begin position="40"/>
        <end position="91"/>
    </location>
</feature>
<protein>
    <submittedName>
        <fullName evidence="3">Uncharacterized protein</fullName>
    </submittedName>
</protein>
<name>A0A060Z4N3_ONCMY</name>
<dbReference type="EMBL" id="FR940722">
    <property type="protein sequence ID" value="CDQ98822.1"/>
    <property type="molecule type" value="Genomic_DNA"/>
</dbReference>
<organism evidence="3 4">
    <name type="scientific">Oncorhynchus mykiss</name>
    <name type="common">Rainbow trout</name>
    <name type="synonym">Salmo gairdneri</name>
    <dbReference type="NCBI Taxonomy" id="8022"/>
    <lineage>
        <taxon>Eukaryota</taxon>
        <taxon>Metazoa</taxon>
        <taxon>Chordata</taxon>
        <taxon>Craniata</taxon>
        <taxon>Vertebrata</taxon>
        <taxon>Euteleostomi</taxon>
        <taxon>Actinopterygii</taxon>
        <taxon>Neopterygii</taxon>
        <taxon>Teleostei</taxon>
        <taxon>Protacanthopterygii</taxon>
        <taxon>Salmoniformes</taxon>
        <taxon>Salmonidae</taxon>
        <taxon>Salmoninae</taxon>
        <taxon>Oncorhynchus</taxon>
    </lineage>
</organism>
<feature type="compositionally biased region" description="Low complexity" evidence="1">
    <location>
        <begin position="75"/>
        <end position="84"/>
    </location>
</feature>
<evidence type="ECO:0000313" key="3">
    <source>
        <dbReference type="EMBL" id="CDQ98822.1"/>
    </source>
</evidence>
<evidence type="ECO:0000256" key="1">
    <source>
        <dbReference type="SAM" id="MobiDB-lite"/>
    </source>
</evidence>
<evidence type="ECO:0000256" key="2">
    <source>
        <dbReference type="SAM" id="Phobius"/>
    </source>
</evidence>
<proteinExistence type="predicted"/>
<keyword evidence="2" id="KW-0472">Membrane</keyword>
<keyword evidence="2" id="KW-0812">Transmembrane</keyword>
<gene>
    <name evidence="3" type="ORF">GSONMT00035413001</name>
</gene>
<evidence type="ECO:0000313" key="4">
    <source>
        <dbReference type="Proteomes" id="UP000193380"/>
    </source>
</evidence>